<dbReference type="GO" id="GO:0016874">
    <property type="term" value="F:ligase activity"/>
    <property type="evidence" value="ECO:0007669"/>
    <property type="project" value="UniProtKB-KW"/>
</dbReference>
<evidence type="ECO:0000313" key="2">
    <source>
        <dbReference type="Proteomes" id="UP000056968"/>
    </source>
</evidence>
<dbReference type="AlphaFoldDB" id="A0A0S3F3Q4"/>
<dbReference type="InterPro" id="IPR009097">
    <property type="entry name" value="Cyclic_Pdiesterase"/>
</dbReference>
<proteinExistence type="predicted"/>
<organism evidence="1 2">
    <name type="scientific">Sphingobium baderi</name>
    <dbReference type="NCBI Taxonomy" id="1332080"/>
    <lineage>
        <taxon>Bacteria</taxon>
        <taxon>Pseudomonadati</taxon>
        <taxon>Pseudomonadota</taxon>
        <taxon>Alphaproteobacteria</taxon>
        <taxon>Sphingomonadales</taxon>
        <taxon>Sphingomonadaceae</taxon>
        <taxon>Sphingobium</taxon>
    </lineage>
</organism>
<dbReference type="Pfam" id="PF13563">
    <property type="entry name" value="2_5_RNA_ligase2"/>
    <property type="match status" value="1"/>
</dbReference>
<accession>A0A0S3F3Q4</accession>
<dbReference type="EMBL" id="CP013264">
    <property type="protein sequence ID" value="ALR22261.1"/>
    <property type="molecule type" value="Genomic_DNA"/>
</dbReference>
<reference evidence="1 2" key="1">
    <citation type="submission" date="2015-11" db="EMBL/GenBank/DDBJ databases">
        <title>A Two-component Flavoprotein Monooxygenase System MeaXY Responsible for para-Hydroxylation of 2-Methyl-6-ethylaniline and 2,6-Diethylaniline in Sphingobium baderi DE-13.</title>
        <authorList>
            <person name="Cheng M."/>
            <person name="Meng Q."/>
            <person name="Yang Y."/>
            <person name="Chu C."/>
            <person name="Yan X."/>
            <person name="He J."/>
            <person name="Li S."/>
        </authorList>
    </citation>
    <scope>NUCLEOTIDE SEQUENCE [LARGE SCALE GENOMIC DNA]</scope>
    <source>
        <strain evidence="1 2">DE-13</strain>
    </source>
</reference>
<name>A0A0S3F3Q4_9SPHN</name>
<dbReference type="OrthoDB" id="7770344at2"/>
<evidence type="ECO:0000313" key="1">
    <source>
        <dbReference type="EMBL" id="ALR22261.1"/>
    </source>
</evidence>
<keyword evidence="2" id="KW-1185">Reference proteome</keyword>
<dbReference type="KEGG" id="sbd:ATN00_00285"/>
<gene>
    <name evidence="1" type="ORF">ATN00_00285</name>
</gene>
<dbReference type="SUPFAM" id="SSF55144">
    <property type="entry name" value="LigT-like"/>
    <property type="match status" value="1"/>
</dbReference>
<protein>
    <submittedName>
        <fullName evidence="1">2'-5' RNA ligase</fullName>
    </submittedName>
</protein>
<keyword evidence="1" id="KW-0436">Ligase</keyword>
<dbReference type="Proteomes" id="UP000056968">
    <property type="component" value="Chromosome"/>
</dbReference>
<sequence length="164" mass="18603">MLARQVDRFAEGLAGRASRIHVEHQHMTLAITEDYEAYPDWVSGRLLQVGATVMADPFDLRLDHLSFANRSVALRPSRAVQPLKALQRDLMRATRDAGVALRGEWSFSPHQTLFYRDGAAGQRRIEGFGWRVEDFVLICSHVGRTHHEELGRWPLRGGAQLSLF</sequence>
<dbReference type="Gene3D" id="3.90.1140.10">
    <property type="entry name" value="Cyclic phosphodiesterase"/>
    <property type="match status" value="1"/>
</dbReference>